<proteinExistence type="predicted"/>
<dbReference type="Proteomes" id="UP000390335">
    <property type="component" value="Unassembled WGS sequence"/>
</dbReference>
<dbReference type="EMBL" id="BLAJ01000001">
    <property type="protein sequence ID" value="GES47739.1"/>
    <property type="molecule type" value="Genomic_DNA"/>
</dbReference>
<organism evidence="1 2">
    <name type="scientific">Rhizobium dioscoreae</name>
    <dbReference type="NCBI Taxonomy" id="2653122"/>
    <lineage>
        <taxon>Bacteria</taxon>
        <taxon>Pseudomonadati</taxon>
        <taxon>Pseudomonadota</taxon>
        <taxon>Alphaproteobacteria</taxon>
        <taxon>Hyphomicrobiales</taxon>
        <taxon>Rhizobiaceae</taxon>
        <taxon>Rhizobium/Agrobacterium group</taxon>
        <taxon>Rhizobium</taxon>
    </lineage>
</organism>
<protein>
    <submittedName>
        <fullName evidence="1">Uncharacterized protein</fullName>
    </submittedName>
</protein>
<name>A0ABQ0YXI6_9HYPH</name>
<keyword evidence="2" id="KW-1185">Reference proteome</keyword>
<reference evidence="1 2" key="1">
    <citation type="journal article" date="2020" name="Genome Biol. Evol.">
        <title>Rhizobium dioscoreae sp. nov., a plant growth-promoting bacterium isolated from yam (Dioscorea species).</title>
        <authorList>
            <person name="Ouyabe M."/>
            <person name="Tanaka N."/>
            <person name="Shiwa Y."/>
            <person name="Fujita N."/>
            <person name="Kikuno H."/>
            <person name="Babil P."/>
            <person name="Shiwachi H."/>
        </authorList>
    </citation>
    <scope>NUCLEOTIDE SEQUENCE [LARGE SCALE GENOMIC DNA]</scope>
    <source>
        <strain evidence="1 2">S-93</strain>
    </source>
</reference>
<comment type="caution">
    <text evidence="1">The sequence shown here is derived from an EMBL/GenBank/DDBJ whole genome shotgun (WGS) entry which is preliminary data.</text>
</comment>
<accession>A0ABQ0YXI6</accession>
<sequence length="88" mass="9282">MADRKTVRDPKRSAIAPLAGMKIARLRRYEVSEMLMAGALTPKSLAMVGRAVASTVASSCSMNIALATISATTRKFGAARLTGAAWNI</sequence>
<evidence type="ECO:0000313" key="2">
    <source>
        <dbReference type="Proteomes" id="UP000390335"/>
    </source>
</evidence>
<gene>
    <name evidence="1" type="ORF">RsS93_03530</name>
</gene>
<evidence type="ECO:0000313" key="1">
    <source>
        <dbReference type="EMBL" id="GES47739.1"/>
    </source>
</evidence>